<protein>
    <submittedName>
        <fullName evidence="5">Rho GTPase activation protein</fullName>
    </submittedName>
</protein>
<dbReference type="SUPFAM" id="SSF48350">
    <property type="entry name" value="GTPase activation domain, GAP"/>
    <property type="match status" value="1"/>
</dbReference>
<dbReference type="EMBL" id="BPQB01000003">
    <property type="protein sequence ID" value="GJE86123.1"/>
    <property type="molecule type" value="Genomic_DNA"/>
</dbReference>
<keyword evidence="1" id="KW-0343">GTPase activation</keyword>
<dbReference type="InterPro" id="IPR039360">
    <property type="entry name" value="Ras_GTPase"/>
</dbReference>
<evidence type="ECO:0000256" key="1">
    <source>
        <dbReference type="ARBA" id="ARBA00022468"/>
    </source>
</evidence>
<feature type="domain" description="C2" evidence="3">
    <location>
        <begin position="189"/>
        <end position="320"/>
    </location>
</feature>
<dbReference type="InterPro" id="IPR000008">
    <property type="entry name" value="C2_dom"/>
</dbReference>
<evidence type="ECO:0000256" key="2">
    <source>
        <dbReference type="SAM" id="MobiDB-lite"/>
    </source>
</evidence>
<dbReference type="Pfam" id="PF00616">
    <property type="entry name" value="RasGAP"/>
    <property type="match status" value="1"/>
</dbReference>
<dbReference type="InterPro" id="IPR035892">
    <property type="entry name" value="C2_domain_sf"/>
</dbReference>
<proteinExistence type="predicted"/>
<dbReference type="Gene3D" id="1.10.506.10">
    <property type="entry name" value="GTPase Activation - p120gap, domain 1"/>
    <property type="match status" value="1"/>
</dbReference>
<feature type="domain" description="Ras-GAP" evidence="4">
    <location>
        <begin position="377"/>
        <end position="577"/>
    </location>
</feature>
<dbReference type="Gene3D" id="2.60.40.150">
    <property type="entry name" value="C2 domain"/>
    <property type="match status" value="1"/>
</dbReference>
<accession>A0A9P3G0S8</accession>
<dbReference type="SUPFAM" id="SSF49562">
    <property type="entry name" value="C2 domain (Calcium/lipid-binding domain, CaLB)"/>
    <property type="match status" value="1"/>
</dbReference>
<feature type="compositionally biased region" description="Basic residues" evidence="2">
    <location>
        <begin position="42"/>
        <end position="56"/>
    </location>
</feature>
<sequence>MYSMPDPSFASSSSHHGASTSMSGTPKEFDVNLEVYISRAATNHHKLNPPVPRKKSEKRDSLRNMPSSSDLGQKKVKEKSSWLSFPRGTNVAEHWRSAKCTLEEQNAGTFLCVYIENTVLYRQIYVHTLYQTDIRNVHHSLFRRRDCLGLFANVKQRGFSPTHDPEPLYLHFPDTETLNLWVVLLRTYAIPEVYGRWDSQQEGGLYRMWRQVDLTCIQARNLGVVRSVDDTSQPDPEETSDMNVYCSLMVNGYLSGKTAVRKGLGAPDWHESFCFSDLPPFETLDVMVWREKKLPKQVLIGTVSIPLMNFRRGEAVEGWFPVLSTHNGTGVIAGEIRLKIRVDEEIILPHSAYEEVVKTLQAKNYLDWISELESKLNIRNLSNDIVAVALAEDSLLDNIMELADREVDGTERSHSTLFRGNTVFTKTMEIFMMTKGAAFLEASLGSPIRKLCEQHVAIETDASRSGKNPKQIEKNVELLVHWCNEFWQSIYDAREKCPDELRRLFSRIRTLIETRYQVREDRYSDLPWQGVSAFVFLRFFVPAILHPHHHGFWPGLTDEPVQRSQTLIAKVLQSLANLNTRDDTARVKEFLTNSTGRMIEYILCISSTGSETVPPSPSIALNKRERMRITSALWRKSSTIPQLHRESIPHLPHMLDVGKHLAIITSIVVRNTRRHLPARTGMPSERDFDSFCQACLEVEEQALSRVSKLASRGRPGASPRNISAVSSPVSPTTTTISATHSARAPSSERRRLRKGKRPMTAALPGPLDSQPSSSSYQSTPTGSHVSIPRVMSHDSLTTARQSSLSSRDHSSTTEEPPIPGPSRPLLINHARSASTDSALSRRGRSLPSSPPSSFAFLSHSADTSDEVPVNGKKRGLLRGILRK</sequence>
<keyword evidence="6" id="KW-1185">Reference proteome</keyword>
<dbReference type="PANTHER" id="PTHR10194:SF60">
    <property type="entry name" value="RAS GTPASE-ACTIVATING PROTEIN RASKOL"/>
    <property type="match status" value="1"/>
</dbReference>
<feature type="compositionally biased region" description="Low complexity" evidence="2">
    <location>
        <begin position="722"/>
        <end position="739"/>
    </location>
</feature>
<evidence type="ECO:0000313" key="5">
    <source>
        <dbReference type="EMBL" id="GJE86123.1"/>
    </source>
</evidence>
<organism evidence="5 6">
    <name type="scientific">Phanerochaete sordida</name>
    <dbReference type="NCBI Taxonomy" id="48140"/>
    <lineage>
        <taxon>Eukaryota</taxon>
        <taxon>Fungi</taxon>
        <taxon>Dikarya</taxon>
        <taxon>Basidiomycota</taxon>
        <taxon>Agaricomycotina</taxon>
        <taxon>Agaricomycetes</taxon>
        <taxon>Polyporales</taxon>
        <taxon>Phanerochaetaceae</taxon>
        <taxon>Phanerochaete</taxon>
    </lineage>
</organism>
<dbReference type="Proteomes" id="UP000703269">
    <property type="component" value="Unassembled WGS sequence"/>
</dbReference>
<dbReference type="OrthoDB" id="775356at2759"/>
<dbReference type="InterPro" id="IPR008936">
    <property type="entry name" value="Rho_GTPase_activation_prot"/>
</dbReference>
<feature type="region of interest" description="Disordered" evidence="2">
    <location>
        <begin position="1"/>
        <end position="25"/>
    </location>
</feature>
<feature type="region of interest" description="Disordered" evidence="2">
    <location>
        <begin position="42"/>
        <end position="81"/>
    </location>
</feature>
<feature type="compositionally biased region" description="Low complexity" evidence="2">
    <location>
        <begin position="837"/>
        <end position="861"/>
    </location>
</feature>
<dbReference type="PANTHER" id="PTHR10194">
    <property type="entry name" value="RAS GTPASE-ACTIVATING PROTEINS"/>
    <property type="match status" value="1"/>
</dbReference>
<feature type="compositionally biased region" description="Low complexity" evidence="2">
    <location>
        <begin position="763"/>
        <end position="783"/>
    </location>
</feature>
<dbReference type="Pfam" id="PF00168">
    <property type="entry name" value="C2"/>
    <property type="match status" value="1"/>
</dbReference>
<evidence type="ECO:0000259" key="3">
    <source>
        <dbReference type="PROSITE" id="PS50004"/>
    </source>
</evidence>
<dbReference type="InterPro" id="IPR001936">
    <property type="entry name" value="RasGAP_dom"/>
</dbReference>
<comment type="caution">
    <text evidence="5">The sequence shown here is derived from an EMBL/GenBank/DDBJ whole genome shotgun (WGS) entry which is preliminary data.</text>
</comment>
<dbReference type="SMART" id="SM00323">
    <property type="entry name" value="RasGAP"/>
    <property type="match status" value="1"/>
</dbReference>
<dbReference type="GO" id="GO:0005096">
    <property type="term" value="F:GTPase activator activity"/>
    <property type="evidence" value="ECO:0007669"/>
    <property type="project" value="UniProtKB-KW"/>
</dbReference>
<name>A0A9P3G0S8_9APHY</name>
<dbReference type="AlphaFoldDB" id="A0A9P3G0S8"/>
<evidence type="ECO:0000313" key="6">
    <source>
        <dbReference type="Proteomes" id="UP000703269"/>
    </source>
</evidence>
<evidence type="ECO:0000259" key="4">
    <source>
        <dbReference type="PROSITE" id="PS50018"/>
    </source>
</evidence>
<dbReference type="PROSITE" id="PS50004">
    <property type="entry name" value="C2"/>
    <property type="match status" value="1"/>
</dbReference>
<reference evidence="5 6" key="1">
    <citation type="submission" date="2021-08" db="EMBL/GenBank/DDBJ databases">
        <title>Draft Genome Sequence of Phanerochaete sordida strain YK-624.</title>
        <authorList>
            <person name="Mori T."/>
            <person name="Dohra H."/>
            <person name="Suzuki T."/>
            <person name="Kawagishi H."/>
            <person name="Hirai H."/>
        </authorList>
    </citation>
    <scope>NUCLEOTIDE SEQUENCE [LARGE SCALE GENOMIC DNA]</scope>
    <source>
        <strain evidence="5 6">YK-624</strain>
    </source>
</reference>
<dbReference type="PROSITE" id="PS50018">
    <property type="entry name" value="RAS_GTPASE_ACTIV_2"/>
    <property type="match status" value="1"/>
</dbReference>
<gene>
    <name evidence="5" type="ORF">PsYK624_022030</name>
</gene>
<dbReference type="SMART" id="SM00239">
    <property type="entry name" value="C2"/>
    <property type="match status" value="1"/>
</dbReference>
<feature type="region of interest" description="Disordered" evidence="2">
    <location>
        <begin position="709"/>
        <end position="870"/>
    </location>
</feature>